<proteinExistence type="inferred from homology"/>
<dbReference type="EMBL" id="NOWF01000001">
    <property type="protein sequence ID" value="OYD09814.1"/>
    <property type="molecule type" value="Genomic_DNA"/>
</dbReference>
<protein>
    <submittedName>
        <fullName evidence="7">Peptidase M24 family protein</fullName>
    </submittedName>
</protein>
<comment type="cofactor">
    <cofactor evidence="1">
        <name>Mn(2+)</name>
        <dbReference type="ChEBI" id="CHEBI:29035"/>
    </cofactor>
</comment>
<comment type="caution">
    <text evidence="7">The sequence shown here is derived from an EMBL/GenBank/DDBJ whole genome shotgun (WGS) entry which is preliminary data.</text>
</comment>
<name>A0A235BBZ7_9BACL</name>
<dbReference type="Gene3D" id="3.40.350.10">
    <property type="entry name" value="Creatinase/prolidase N-terminal domain"/>
    <property type="match status" value="1"/>
</dbReference>
<evidence type="ECO:0000256" key="4">
    <source>
        <dbReference type="ARBA" id="ARBA00023211"/>
    </source>
</evidence>
<evidence type="ECO:0000259" key="6">
    <source>
        <dbReference type="Pfam" id="PF01321"/>
    </source>
</evidence>
<evidence type="ECO:0000313" key="8">
    <source>
        <dbReference type="Proteomes" id="UP000215459"/>
    </source>
</evidence>
<evidence type="ECO:0000259" key="5">
    <source>
        <dbReference type="Pfam" id="PF00557"/>
    </source>
</evidence>
<gene>
    <name evidence="7" type="ORF">CHM34_02140</name>
</gene>
<dbReference type="OrthoDB" id="9806388at2"/>
<dbReference type="Pfam" id="PF00557">
    <property type="entry name" value="Peptidase_M24"/>
    <property type="match status" value="1"/>
</dbReference>
<dbReference type="Proteomes" id="UP000215459">
    <property type="component" value="Unassembled WGS sequence"/>
</dbReference>
<dbReference type="SUPFAM" id="SSF53092">
    <property type="entry name" value="Creatinase/prolidase N-terminal domain"/>
    <property type="match status" value="1"/>
</dbReference>
<comment type="similarity">
    <text evidence="2">Belongs to the peptidase M24B family.</text>
</comment>
<dbReference type="FunFam" id="3.90.230.10:FF:000014">
    <property type="entry name" value="Aminopeptidase P family protein"/>
    <property type="match status" value="1"/>
</dbReference>
<dbReference type="InterPro" id="IPR029149">
    <property type="entry name" value="Creatin/AminoP/Spt16_N"/>
</dbReference>
<dbReference type="SUPFAM" id="SSF55920">
    <property type="entry name" value="Creatinase/aminopeptidase"/>
    <property type="match status" value="1"/>
</dbReference>
<dbReference type="PRINTS" id="PR00599">
    <property type="entry name" value="MAPEPTIDASE"/>
</dbReference>
<dbReference type="RefSeq" id="WP_094262916.1">
    <property type="nucleotide sequence ID" value="NZ_NOWF01000001.1"/>
</dbReference>
<dbReference type="InterPro" id="IPR000994">
    <property type="entry name" value="Pept_M24"/>
</dbReference>
<accession>A0A235BBZ7</accession>
<evidence type="ECO:0000256" key="2">
    <source>
        <dbReference type="ARBA" id="ARBA00008766"/>
    </source>
</evidence>
<keyword evidence="8" id="KW-1185">Reference proteome</keyword>
<dbReference type="CDD" id="cd01092">
    <property type="entry name" value="APP-like"/>
    <property type="match status" value="1"/>
</dbReference>
<dbReference type="PANTHER" id="PTHR46112">
    <property type="entry name" value="AMINOPEPTIDASE"/>
    <property type="match status" value="1"/>
</dbReference>
<dbReference type="Gene3D" id="3.90.230.10">
    <property type="entry name" value="Creatinase/methionine aminopeptidase superfamily"/>
    <property type="match status" value="1"/>
</dbReference>
<dbReference type="Pfam" id="PF01321">
    <property type="entry name" value="Creatinase_N"/>
    <property type="match status" value="1"/>
</dbReference>
<feature type="domain" description="Peptidase M24" evidence="5">
    <location>
        <begin position="148"/>
        <end position="349"/>
    </location>
</feature>
<dbReference type="InterPro" id="IPR000587">
    <property type="entry name" value="Creatinase_N"/>
</dbReference>
<keyword evidence="4" id="KW-0464">Manganese</keyword>
<evidence type="ECO:0000256" key="1">
    <source>
        <dbReference type="ARBA" id="ARBA00001936"/>
    </source>
</evidence>
<dbReference type="InterPro" id="IPR036005">
    <property type="entry name" value="Creatinase/aminopeptidase-like"/>
</dbReference>
<dbReference type="GO" id="GO:0004177">
    <property type="term" value="F:aminopeptidase activity"/>
    <property type="evidence" value="ECO:0007669"/>
    <property type="project" value="UniProtKB-ARBA"/>
</dbReference>
<dbReference type="PANTHER" id="PTHR46112:SF10">
    <property type="entry name" value="DIPEPTIDASE YKVY-RELATED"/>
    <property type="match status" value="1"/>
</dbReference>
<sequence>MNTRLNSAAEQLKHRFIDFALLNSKSNVFYLSGFDCEPHERLLALFLFPDAEPFLVCPELDRERARVSGWDRDIVAYGDADDPWKKIRAALKERGIKNPERIAVEKEQLSYARAEALKKIFPSTRLVSAEENVQPIRMVKNADEVQTLTEAARLADFGVEAGLRALKTGCTEMEVIARIEYELKQKGVREMSFSTMVLFGEKSGQPHGVPGERKLKEGDFVLFDLGVIYNGYCSDITRTFVYRSVTEEQIRIYETVLQSQTAVLERCHPGTPISELDRTARGIIDGAGYGEYFPHRIGHGLGIEAHEFPSLHEKNEDLLREGMVFTVEPGIYIPELGGVRIEDDLVITADGHRTLTRFPKELQVVS</sequence>
<evidence type="ECO:0000313" key="7">
    <source>
        <dbReference type="EMBL" id="OYD09814.1"/>
    </source>
</evidence>
<keyword evidence="3" id="KW-0378">Hydrolase</keyword>
<reference evidence="7 8" key="1">
    <citation type="submission" date="2017-07" db="EMBL/GenBank/DDBJ databases">
        <title>The genome sequence of Paludifilum halophilum highlights mechanisms for microbial adaptation to high salt environemnts.</title>
        <authorList>
            <person name="Belbahri L."/>
        </authorList>
    </citation>
    <scope>NUCLEOTIDE SEQUENCE [LARGE SCALE GENOMIC DNA]</scope>
    <source>
        <strain evidence="7 8">DSM 102817</strain>
    </source>
</reference>
<organism evidence="7 8">
    <name type="scientific">Paludifilum halophilum</name>
    <dbReference type="NCBI Taxonomy" id="1642702"/>
    <lineage>
        <taxon>Bacteria</taxon>
        <taxon>Bacillati</taxon>
        <taxon>Bacillota</taxon>
        <taxon>Bacilli</taxon>
        <taxon>Bacillales</taxon>
        <taxon>Thermoactinomycetaceae</taxon>
        <taxon>Paludifilum</taxon>
    </lineage>
</organism>
<evidence type="ECO:0000256" key="3">
    <source>
        <dbReference type="ARBA" id="ARBA00022801"/>
    </source>
</evidence>
<dbReference type="InterPro" id="IPR050659">
    <property type="entry name" value="Peptidase_M24B"/>
</dbReference>
<dbReference type="InterPro" id="IPR001714">
    <property type="entry name" value="Pept_M24_MAP"/>
</dbReference>
<feature type="domain" description="Creatinase N-terminal" evidence="6">
    <location>
        <begin position="4"/>
        <end position="139"/>
    </location>
</feature>
<dbReference type="AlphaFoldDB" id="A0A235BBZ7"/>
<dbReference type="GO" id="GO:0008235">
    <property type="term" value="F:metalloexopeptidase activity"/>
    <property type="evidence" value="ECO:0007669"/>
    <property type="project" value="UniProtKB-ARBA"/>
</dbReference>